<comment type="caution">
    <text evidence="2">The sequence shown here is derived from an EMBL/GenBank/DDBJ whole genome shotgun (WGS) entry which is preliminary data.</text>
</comment>
<sequence>MVRMNTTPDTALLVVNLGTPESPTAPAVRRYLAEFLSDRRVVAIPPLFWKPLLYGVILPIRGPKSAEKYAKVWLPDGSPLAVYTRRLAEGLKEVMPDWHVEWAMR</sequence>
<evidence type="ECO:0000256" key="1">
    <source>
        <dbReference type="RuleBase" id="RU004185"/>
    </source>
</evidence>
<dbReference type="Pfam" id="PF00762">
    <property type="entry name" value="Ferrochelatase"/>
    <property type="match status" value="1"/>
</dbReference>
<dbReference type="EMBL" id="JAAGYU010001514">
    <property type="protein sequence ID" value="NEL80379.1"/>
    <property type="molecule type" value="Genomic_DNA"/>
</dbReference>
<reference evidence="2 3" key="1">
    <citation type="submission" date="2019-11" db="EMBL/GenBank/DDBJ databases">
        <title>Genome-resolved metagenomics to study the prevalence of co-infection and intraspecific heterogeneity among plant pathogen metapopulations.</title>
        <authorList>
            <person name="Newberry E."/>
            <person name="Bhandari R."/>
            <person name="Kemble J."/>
            <person name="Sikora E."/>
            <person name="Potnis N."/>
        </authorList>
    </citation>
    <scope>NUCLEOTIDE SEQUENCE [LARGE SCALE GENOMIC DNA]</scope>
    <source>
        <strain evidence="2">Xp_Tom_Tuscaloosa_18b</strain>
    </source>
</reference>
<gene>
    <name evidence="2" type="ORF">G3W61_29510</name>
</gene>
<name>A0A7X5N3T3_XANPE</name>
<dbReference type="AlphaFoldDB" id="A0A7X5N3T3"/>
<dbReference type="GO" id="GO:0004325">
    <property type="term" value="F:ferrochelatase activity"/>
    <property type="evidence" value="ECO:0007669"/>
    <property type="project" value="InterPro"/>
</dbReference>
<dbReference type="PANTHER" id="PTHR11108:SF1">
    <property type="entry name" value="FERROCHELATASE, MITOCHONDRIAL"/>
    <property type="match status" value="1"/>
</dbReference>
<protein>
    <submittedName>
        <fullName evidence="2">Ferrochelatase</fullName>
    </submittedName>
</protein>
<evidence type="ECO:0000313" key="3">
    <source>
        <dbReference type="Proteomes" id="UP000471082"/>
    </source>
</evidence>
<dbReference type="PANTHER" id="PTHR11108">
    <property type="entry name" value="FERROCHELATASE"/>
    <property type="match status" value="1"/>
</dbReference>
<proteinExistence type="inferred from homology"/>
<comment type="similarity">
    <text evidence="1">Belongs to the ferrochelatase family.</text>
</comment>
<evidence type="ECO:0000313" key="2">
    <source>
        <dbReference type="EMBL" id="NEL80379.1"/>
    </source>
</evidence>
<organism evidence="2 3">
    <name type="scientific">Xanthomonas perforans</name>
    <dbReference type="NCBI Taxonomy" id="442694"/>
    <lineage>
        <taxon>Bacteria</taxon>
        <taxon>Pseudomonadati</taxon>
        <taxon>Pseudomonadota</taxon>
        <taxon>Gammaproteobacteria</taxon>
        <taxon>Lysobacterales</taxon>
        <taxon>Lysobacteraceae</taxon>
        <taxon>Xanthomonas</taxon>
    </lineage>
</organism>
<dbReference type="Proteomes" id="UP000471082">
    <property type="component" value="Unassembled WGS sequence"/>
</dbReference>
<dbReference type="Gene3D" id="3.40.50.1400">
    <property type="match status" value="1"/>
</dbReference>
<dbReference type="InterPro" id="IPR033659">
    <property type="entry name" value="Ferrochelatase_N"/>
</dbReference>
<dbReference type="SUPFAM" id="SSF53800">
    <property type="entry name" value="Chelatase"/>
    <property type="match status" value="1"/>
</dbReference>
<accession>A0A7X5N3T3</accession>
<dbReference type="InterPro" id="IPR001015">
    <property type="entry name" value="Ferrochelatase"/>
</dbReference>
<dbReference type="GO" id="GO:0006783">
    <property type="term" value="P:heme biosynthetic process"/>
    <property type="evidence" value="ECO:0007669"/>
    <property type="project" value="InterPro"/>
</dbReference>
<dbReference type="CDD" id="cd03411">
    <property type="entry name" value="Ferrochelatase_N"/>
    <property type="match status" value="1"/>
</dbReference>
<feature type="non-terminal residue" evidence="2">
    <location>
        <position position="105"/>
    </location>
</feature>